<gene>
    <name evidence="1" type="ORF">DesfrDRAFT_1212</name>
</gene>
<organism evidence="1 2">
    <name type="scientific">Solidesulfovibrio fructosivorans JJ]</name>
    <dbReference type="NCBI Taxonomy" id="596151"/>
    <lineage>
        <taxon>Bacteria</taxon>
        <taxon>Pseudomonadati</taxon>
        <taxon>Thermodesulfobacteriota</taxon>
        <taxon>Desulfovibrionia</taxon>
        <taxon>Desulfovibrionales</taxon>
        <taxon>Desulfovibrionaceae</taxon>
        <taxon>Solidesulfovibrio</taxon>
    </lineage>
</organism>
<dbReference type="EMBL" id="AECZ01000006">
    <property type="protein sequence ID" value="EFL52043.1"/>
    <property type="molecule type" value="Genomic_DNA"/>
</dbReference>
<name>E1JUB3_SOLFR</name>
<evidence type="ECO:0000313" key="2">
    <source>
        <dbReference type="Proteomes" id="UP000006250"/>
    </source>
</evidence>
<comment type="caution">
    <text evidence="1">The sequence shown here is derived from an EMBL/GenBank/DDBJ whole genome shotgun (WGS) entry which is preliminary data.</text>
</comment>
<dbReference type="AlphaFoldDB" id="E1JUB3"/>
<accession>E1JUB3</accession>
<proteinExistence type="predicted"/>
<protein>
    <submittedName>
        <fullName evidence="1">Uncharacterized protein</fullName>
    </submittedName>
</protein>
<dbReference type="Proteomes" id="UP000006250">
    <property type="component" value="Unassembled WGS sequence"/>
</dbReference>
<reference evidence="1 2" key="1">
    <citation type="submission" date="2010-08" db="EMBL/GenBank/DDBJ databases">
        <title>The draft genome of Desulfovibrio fructosovorans JJ.</title>
        <authorList>
            <consortium name="US DOE Joint Genome Institute (JGI-PGF)"/>
            <person name="Lucas S."/>
            <person name="Copeland A."/>
            <person name="Lapidus A."/>
            <person name="Cheng J.-F."/>
            <person name="Bruce D."/>
            <person name="Goodwin L."/>
            <person name="Pitluck S."/>
            <person name="Land M.L."/>
            <person name="Hauser L."/>
            <person name="Chang Y.-J."/>
            <person name="Jeffries C."/>
            <person name="Wall J.D."/>
            <person name="Stahl D.A."/>
            <person name="Arkin A.P."/>
            <person name="Dehal P."/>
            <person name="Stolyar S.M."/>
            <person name="Hazen T.C."/>
            <person name="Woyke T.J."/>
        </authorList>
    </citation>
    <scope>NUCLEOTIDE SEQUENCE [LARGE SCALE GENOMIC DNA]</scope>
    <source>
        <strain evidence="1 2">JJ</strain>
    </source>
</reference>
<dbReference type="STRING" id="596151.DesfrDRAFT_1212"/>
<keyword evidence="2" id="KW-1185">Reference proteome</keyword>
<dbReference type="eggNOG" id="ENOG50318X5">
    <property type="taxonomic scope" value="Bacteria"/>
</dbReference>
<evidence type="ECO:0000313" key="1">
    <source>
        <dbReference type="EMBL" id="EFL52043.1"/>
    </source>
</evidence>
<sequence length="160" mass="17917">MLHCDLVAASRDLLALWQTANPVPGDVITDHAAAVALMPQFAGYPAVVYEDAQGQRHCLFNPLTLEAISAWREGIDTPPVQTRYTPAEFMRLFTQNELDAVLAAEATDADVKRMWAFIRAVGYVNMADPLTQNSLRMLREKNYLATDERVQHLKDGVFQL</sequence>